<proteinExistence type="predicted"/>
<accession>A0AAE0Y3J8</accession>
<dbReference type="AlphaFoldDB" id="A0AAE0Y3J8"/>
<protein>
    <submittedName>
        <fullName evidence="1">Uncharacterized protein</fullName>
    </submittedName>
</protein>
<keyword evidence="2" id="KW-1185">Reference proteome</keyword>
<gene>
    <name evidence="1" type="ORF">RRG08_025838</name>
</gene>
<dbReference type="EMBL" id="JAWDGP010007018">
    <property type="protein sequence ID" value="KAK3731296.1"/>
    <property type="molecule type" value="Genomic_DNA"/>
</dbReference>
<name>A0AAE0Y3J8_9GAST</name>
<dbReference type="Proteomes" id="UP001283361">
    <property type="component" value="Unassembled WGS sequence"/>
</dbReference>
<sequence length="154" mass="17295">MKLYLGVVHTSMLYRWTWGLHVRHDETLPGCCAHIHAVQVDMGPARGHGACTSDMMKLYLGVVRSSMLYRWTCGLHVRHDETLPGCCALIHAVQVVPIDEADVDGVLEYSLLAVAAMIQQTNALRKDVLSLRSRISAFLLFAKICQLHFHLQML</sequence>
<evidence type="ECO:0000313" key="2">
    <source>
        <dbReference type="Proteomes" id="UP001283361"/>
    </source>
</evidence>
<evidence type="ECO:0000313" key="1">
    <source>
        <dbReference type="EMBL" id="KAK3731296.1"/>
    </source>
</evidence>
<reference evidence="1" key="1">
    <citation type="journal article" date="2023" name="G3 (Bethesda)">
        <title>A reference genome for the long-term kleptoplast-retaining sea slug Elysia crispata morphotype clarki.</title>
        <authorList>
            <person name="Eastman K.E."/>
            <person name="Pendleton A.L."/>
            <person name="Shaikh M.A."/>
            <person name="Suttiyut T."/>
            <person name="Ogas R."/>
            <person name="Tomko P."/>
            <person name="Gavelis G."/>
            <person name="Widhalm J.R."/>
            <person name="Wisecaver J.H."/>
        </authorList>
    </citation>
    <scope>NUCLEOTIDE SEQUENCE</scope>
    <source>
        <strain evidence="1">ECLA1</strain>
    </source>
</reference>
<comment type="caution">
    <text evidence="1">The sequence shown here is derived from an EMBL/GenBank/DDBJ whole genome shotgun (WGS) entry which is preliminary data.</text>
</comment>
<organism evidence="1 2">
    <name type="scientific">Elysia crispata</name>
    <name type="common">lettuce slug</name>
    <dbReference type="NCBI Taxonomy" id="231223"/>
    <lineage>
        <taxon>Eukaryota</taxon>
        <taxon>Metazoa</taxon>
        <taxon>Spiralia</taxon>
        <taxon>Lophotrochozoa</taxon>
        <taxon>Mollusca</taxon>
        <taxon>Gastropoda</taxon>
        <taxon>Heterobranchia</taxon>
        <taxon>Euthyneura</taxon>
        <taxon>Panpulmonata</taxon>
        <taxon>Sacoglossa</taxon>
        <taxon>Placobranchoidea</taxon>
        <taxon>Plakobranchidae</taxon>
        <taxon>Elysia</taxon>
    </lineage>
</organism>